<dbReference type="HOGENOM" id="CLU_045278_0_0_1"/>
<accession>A0A067TGU9</accession>
<protein>
    <recommendedName>
        <fullName evidence="3">F-box domain-containing protein</fullName>
    </recommendedName>
</protein>
<keyword evidence="2" id="KW-1185">Reference proteome</keyword>
<proteinExistence type="predicted"/>
<dbReference type="Proteomes" id="UP000027222">
    <property type="component" value="Unassembled WGS sequence"/>
</dbReference>
<dbReference type="OrthoDB" id="2745898at2759"/>
<name>A0A067TGU9_GALM3</name>
<evidence type="ECO:0008006" key="3">
    <source>
        <dbReference type="Google" id="ProtNLM"/>
    </source>
</evidence>
<gene>
    <name evidence="1" type="ORF">GALMADRAFT_137031</name>
</gene>
<organism evidence="1 2">
    <name type="scientific">Galerina marginata (strain CBS 339.88)</name>
    <dbReference type="NCBI Taxonomy" id="685588"/>
    <lineage>
        <taxon>Eukaryota</taxon>
        <taxon>Fungi</taxon>
        <taxon>Dikarya</taxon>
        <taxon>Basidiomycota</taxon>
        <taxon>Agaricomycotina</taxon>
        <taxon>Agaricomycetes</taxon>
        <taxon>Agaricomycetidae</taxon>
        <taxon>Agaricales</taxon>
        <taxon>Agaricineae</taxon>
        <taxon>Strophariaceae</taxon>
        <taxon>Galerina</taxon>
    </lineage>
</organism>
<sequence length="433" mass="49173">MPSQAAPSLYQELIHKTIDQVAADSKDWLGENLLQCALVSRAFRPRSQLYMFSSIGIRGNSTSRQQRIQKLFEIIKQNPNVAHYIEELSLECTGDEYSWITEDATFTAVMAKISSARQLRKLTIGADPHMGDGYDTLRLEHPQPLVDHFFLPFIAPFITSLSFHGLLNLPIDIVASCVNLTDLELLHVKFEASEEVGHADCLPLKLQSLSHRLSQPALEKLFATTSDGSGSILDLSQLKYFTVYTDELEDLELEQQIIDRSSESLEELYILTMDTTFGGTFHGIVNLRDLSHLRQLHAHVLFPEDSLVSICQTLSTIRARSLVNLFIEAKVAFRDLSEPEVVFDADWAAFCKEVARTLSHDGSFFEFKMTYLYKDNTNMDLDDHEALLARRCEIIMAKLRREKFGLLDEDPHFTVAVSHVLEFDPTFEYSLSE</sequence>
<dbReference type="AlphaFoldDB" id="A0A067TGU9"/>
<reference evidence="2" key="1">
    <citation type="journal article" date="2014" name="Proc. Natl. Acad. Sci. U.S.A.">
        <title>Extensive sampling of basidiomycete genomes demonstrates inadequacy of the white-rot/brown-rot paradigm for wood decay fungi.</title>
        <authorList>
            <person name="Riley R."/>
            <person name="Salamov A.A."/>
            <person name="Brown D.W."/>
            <person name="Nagy L.G."/>
            <person name="Floudas D."/>
            <person name="Held B.W."/>
            <person name="Levasseur A."/>
            <person name="Lombard V."/>
            <person name="Morin E."/>
            <person name="Otillar R."/>
            <person name="Lindquist E.A."/>
            <person name="Sun H."/>
            <person name="LaButti K.M."/>
            <person name="Schmutz J."/>
            <person name="Jabbour D."/>
            <person name="Luo H."/>
            <person name="Baker S.E."/>
            <person name="Pisabarro A.G."/>
            <person name="Walton J.D."/>
            <person name="Blanchette R.A."/>
            <person name="Henrissat B."/>
            <person name="Martin F."/>
            <person name="Cullen D."/>
            <person name="Hibbett D.S."/>
            <person name="Grigoriev I.V."/>
        </authorList>
    </citation>
    <scope>NUCLEOTIDE SEQUENCE [LARGE SCALE GENOMIC DNA]</scope>
    <source>
        <strain evidence="2">CBS 339.88</strain>
    </source>
</reference>
<evidence type="ECO:0000313" key="1">
    <source>
        <dbReference type="EMBL" id="KDR79139.1"/>
    </source>
</evidence>
<dbReference type="EMBL" id="KL142373">
    <property type="protein sequence ID" value="KDR79139.1"/>
    <property type="molecule type" value="Genomic_DNA"/>
</dbReference>
<evidence type="ECO:0000313" key="2">
    <source>
        <dbReference type="Proteomes" id="UP000027222"/>
    </source>
</evidence>